<proteinExistence type="predicted"/>
<dbReference type="Proteomes" id="UP000005365">
    <property type="component" value="Unassembled WGS sequence"/>
</dbReference>
<name>C6M9H9_NEISI</name>
<evidence type="ECO:0000313" key="2">
    <source>
        <dbReference type="Proteomes" id="UP000005365"/>
    </source>
</evidence>
<keyword evidence="2" id="KW-1185">Reference proteome</keyword>
<gene>
    <name evidence="1" type="ORF">NEISICOT_03198</name>
</gene>
<reference evidence="1" key="1">
    <citation type="submission" date="2009-07" db="EMBL/GenBank/DDBJ databases">
        <authorList>
            <person name="Weinstock G."/>
            <person name="Sodergren E."/>
            <person name="Clifton S."/>
            <person name="Fulton L."/>
            <person name="Fulton B."/>
            <person name="Courtney L."/>
            <person name="Fronick C."/>
            <person name="Harrison M."/>
            <person name="Strong C."/>
            <person name="Farmer C."/>
            <person name="Delahaunty K."/>
            <person name="Markovic C."/>
            <person name="Hall O."/>
            <person name="Minx P."/>
            <person name="Tomlinson C."/>
            <person name="Mitreva M."/>
            <person name="Nelson J."/>
            <person name="Hou S."/>
            <person name="Wollam A."/>
            <person name="Pepin K.H."/>
            <person name="Johnson M."/>
            <person name="Bhonagiri V."/>
            <person name="Nash W.E."/>
            <person name="Warren W."/>
            <person name="Chinwalla A."/>
            <person name="Mardis E.R."/>
            <person name="Wilson R.K."/>
        </authorList>
    </citation>
    <scope>NUCLEOTIDE SEQUENCE [LARGE SCALE GENOMIC DNA]</scope>
    <source>
        <strain evidence="1">ATCC 29256</strain>
    </source>
</reference>
<organism evidence="1 2">
    <name type="scientific">Neisseria sicca ATCC 29256</name>
    <dbReference type="NCBI Taxonomy" id="547045"/>
    <lineage>
        <taxon>Bacteria</taxon>
        <taxon>Pseudomonadati</taxon>
        <taxon>Pseudomonadota</taxon>
        <taxon>Betaproteobacteria</taxon>
        <taxon>Neisseriales</taxon>
        <taxon>Neisseriaceae</taxon>
        <taxon>Neisseria</taxon>
    </lineage>
</organism>
<dbReference type="EMBL" id="ACKO02000028">
    <property type="protein sequence ID" value="EET43053.1"/>
    <property type="molecule type" value="Genomic_DNA"/>
</dbReference>
<comment type="caution">
    <text evidence="1">The sequence shown here is derived from an EMBL/GenBank/DDBJ whole genome shotgun (WGS) entry which is preliminary data.</text>
</comment>
<dbReference type="AlphaFoldDB" id="C6M9H9"/>
<evidence type="ECO:0000313" key="1">
    <source>
        <dbReference type="EMBL" id="EET43053.1"/>
    </source>
</evidence>
<protein>
    <submittedName>
        <fullName evidence="1">Uncharacterized protein</fullName>
    </submittedName>
</protein>
<sequence length="71" mass="8165">MKMENRINTFIFSGKLYPSSTGSTSHSNIDRKPDINQSAKLFNMAVEERLGGRLKTHIRFQTTLLPFYLCL</sequence>
<accession>C6M9H9</accession>